<dbReference type="JaponicusDB" id="SJAG_00016"/>
<evidence type="ECO:0000313" key="2">
    <source>
        <dbReference type="Proteomes" id="UP000001744"/>
    </source>
</evidence>
<gene>
    <name evidence="1" type="ORF">SJAG_00016</name>
</gene>
<protein>
    <submittedName>
        <fullName evidence="1">Uncharacterized protein</fullName>
    </submittedName>
</protein>
<evidence type="ECO:0000313" key="1">
    <source>
        <dbReference type="EMBL" id="EEB05027.1"/>
    </source>
</evidence>
<organism evidence="1 2">
    <name type="scientific">Schizosaccharomyces japonicus (strain yFS275 / FY16936)</name>
    <name type="common">Fission yeast</name>
    <dbReference type="NCBI Taxonomy" id="402676"/>
    <lineage>
        <taxon>Eukaryota</taxon>
        <taxon>Fungi</taxon>
        <taxon>Dikarya</taxon>
        <taxon>Ascomycota</taxon>
        <taxon>Taphrinomycotina</taxon>
        <taxon>Schizosaccharomycetes</taxon>
        <taxon>Schizosaccharomycetales</taxon>
        <taxon>Schizosaccharomycetaceae</taxon>
        <taxon>Schizosaccharomyces</taxon>
    </lineage>
</organism>
<accession>B6JUV4</accession>
<dbReference type="GeneID" id="7050997"/>
<dbReference type="Proteomes" id="UP000001744">
    <property type="component" value="Unassembled WGS sequence"/>
</dbReference>
<dbReference type="VEuPathDB" id="FungiDB:SJAG_00016"/>
<sequence>MYLNEEMQSVQWFALLCTATASVANTKIQISIAVERISYLTASRESLCIHQYMTG</sequence>
<name>B6JUV4_SCHJY</name>
<keyword evidence="2" id="KW-1185">Reference proteome</keyword>
<dbReference type="AlphaFoldDB" id="B6JUV4"/>
<dbReference type="HOGENOM" id="CLU_3033653_0_0_1"/>
<dbReference type="EMBL" id="KE651166">
    <property type="protein sequence ID" value="EEB05027.1"/>
    <property type="molecule type" value="Genomic_DNA"/>
</dbReference>
<reference evidence="1 2" key="1">
    <citation type="journal article" date="2011" name="Science">
        <title>Comparative functional genomics of the fission yeasts.</title>
        <authorList>
            <person name="Rhind N."/>
            <person name="Chen Z."/>
            <person name="Yassour M."/>
            <person name="Thompson D.A."/>
            <person name="Haas B.J."/>
            <person name="Habib N."/>
            <person name="Wapinski I."/>
            <person name="Roy S."/>
            <person name="Lin M.F."/>
            <person name="Heiman D.I."/>
            <person name="Young S.K."/>
            <person name="Furuya K."/>
            <person name="Guo Y."/>
            <person name="Pidoux A."/>
            <person name="Chen H.M."/>
            <person name="Robbertse B."/>
            <person name="Goldberg J.M."/>
            <person name="Aoki K."/>
            <person name="Bayne E.H."/>
            <person name="Berlin A.M."/>
            <person name="Desjardins C.A."/>
            <person name="Dobbs E."/>
            <person name="Dukaj L."/>
            <person name="Fan L."/>
            <person name="FitzGerald M.G."/>
            <person name="French C."/>
            <person name="Gujja S."/>
            <person name="Hansen K."/>
            <person name="Keifenheim D."/>
            <person name="Levin J.Z."/>
            <person name="Mosher R.A."/>
            <person name="Mueller C.A."/>
            <person name="Pfiffner J."/>
            <person name="Priest M."/>
            <person name="Russ C."/>
            <person name="Smialowska A."/>
            <person name="Swoboda P."/>
            <person name="Sykes S.M."/>
            <person name="Vaughn M."/>
            <person name="Vengrova S."/>
            <person name="Yoder R."/>
            <person name="Zeng Q."/>
            <person name="Allshire R."/>
            <person name="Baulcombe D."/>
            <person name="Birren B.W."/>
            <person name="Brown W."/>
            <person name="Ekwall K."/>
            <person name="Kellis M."/>
            <person name="Leatherwood J."/>
            <person name="Levin H."/>
            <person name="Margalit H."/>
            <person name="Martienssen R."/>
            <person name="Nieduszynski C.A."/>
            <person name="Spatafora J.W."/>
            <person name="Friedman N."/>
            <person name="Dalgaard J.Z."/>
            <person name="Baumann P."/>
            <person name="Niki H."/>
            <person name="Regev A."/>
            <person name="Nusbaum C."/>
        </authorList>
    </citation>
    <scope>NUCLEOTIDE SEQUENCE [LARGE SCALE GENOMIC DNA]</scope>
    <source>
        <strain evidence="2">yFS275 / FY16936</strain>
    </source>
</reference>
<dbReference type="RefSeq" id="XP_002171320.1">
    <property type="nucleotide sequence ID" value="XM_002171284.1"/>
</dbReference>
<proteinExistence type="predicted"/>